<feature type="transmembrane region" description="Helical" evidence="1">
    <location>
        <begin position="88"/>
        <end position="108"/>
    </location>
</feature>
<evidence type="ECO:0000313" key="3">
    <source>
        <dbReference type="EMBL" id="SOB94531.1"/>
    </source>
</evidence>
<protein>
    <submittedName>
        <fullName evidence="3">LytTR family transcriptional regulator</fullName>
    </submittedName>
</protein>
<keyword evidence="1" id="KW-0472">Membrane</keyword>
<feature type="domain" description="HTH LytTR-type" evidence="2">
    <location>
        <begin position="201"/>
        <end position="287"/>
    </location>
</feature>
<dbReference type="AlphaFoldDB" id="A0A285RK99"/>
<dbReference type="Proteomes" id="UP000219111">
    <property type="component" value="Unassembled WGS sequence"/>
</dbReference>
<keyword evidence="1" id="KW-1133">Transmembrane helix</keyword>
<dbReference type="Gene3D" id="2.40.50.1020">
    <property type="entry name" value="LytTr DNA-binding domain"/>
    <property type="match status" value="1"/>
</dbReference>
<dbReference type="EMBL" id="OBMT01000001">
    <property type="protein sequence ID" value="SOB94531.1"/>
    <property type="molecule type" value="Genomic_DNA"/>
</dbReference>
<accession>A0A285RK99</accession>
<dbReference type="SMART" id="SM00850">
    <property type="entry name" value="LytTR"/>
    <property type="match status" value="1"/>
</dbReference>
<sequence>MAKTGRGPVVMKAFFRSYLKALGLPIVPIAWVLISILGVAGAPFGTSGLSLFNRILLWPALVAAGIMVGTALRVLVRDYLGFRRYWPEVPLIAVLSAVVLAPFFHLLARLTGAPLRSVPGLIELAVNIFVVSMVFSSFRHLLGEKFEPVRPEWHSSAGPASVETTLDAVSALATGQLAAVPEAEPEVRLLARLSATRRGALIRLEVKDHYVKVFTTLGNESLLMRLADAMAETEGVEGLQVHRSHWVAREAIFGLSRERGKYALMLYDGTQIPVSRSHAPRVLALDLPELRDGA</sequence>
<dbReference type="Pfam" id="PF04397">
    <property type="entry name" value="LytTR"/>
    <property type="match status" value="1"/>
</dbReference>
<feature type="transmembrane region" description="Helical" evidence="1">
    <location>
        <begin position="56"/>
        <end position="76"/>
    </location>
</feature>
<dbReference type="PROSITE" id="PS50930">
    <property type="entry name" value="HTH_LYTTR"/>
    <property type="match status" value="1"/>
</dbReference>
<proteinExistence type="predicted"/>
<feature type="transmembrane region" description="Helical" evidence="1">
    <location>
        <begin position="120"/>
        <end position="142"/>
    </location>
</feature>
<reference evidence="4" key="1">
    <citation type="submission" date="2017-08" db="EMBL/GenBank/DDBJ databases">
        <authorList>
            <person name="Varghese N."/>
            <person name="Submissions S."/>
        </authorList>
    </citation>
    <scope>NUCLEOTIDE SEQUENCE [LARGE SCALE GENOMIC DNA]</scope>
    <source>
        <strain evidence="4">JA276</strain>
    </source>
</reference>
<keyword evidence="4" id="KW-1185">Reference proteome</keyword>
<organism evidence="3 4">
    <name type="scientific">Rhodobacter maris</name>
    <dbReference type="NCBI Taxonomy" id="446682"/>
    <lineage>
        <taxon>Bacteria</taxon>
        <taxon>Pseudomonadati</taxon>
        <taxon>Pseudomonadota</taxon>
        <taxon>Alphaproteobacteria</taxon>
        <taxon>Rhodobacterales</taxon>
        <taxon>Rhodobacter group</taxon>
        <taxon>Rhodobacter</taxon>
    </lineage>
</organism>
<evidence type="ECO:0000256" key="1">
    <source>
        <dbReference type="SAM" id="Phobius"/>
    </source>
</evidence>
<dbReference type="GO" id="GO:0003677">
    <property type="term" value="F:DNA binding"/>
    <property type="evidence" value="ECO:0007669"/>
    <property type="project" value="InterPro"/>
</dbReference>
<name>A0A285RK99_9RHOB</name>
<evidence type="ECO:0000259" key="2">
    <source>
        <dbReference type="PROSITE" id="PS50930"/>
    </source>
</evidence>
<dbReference type="InterPro" id="IPR007492">
    <property type="entry name" value="LytTR_DNA-bd_dom"/>
</dbReference>
<gene>
    <name evidence="3" type="ORF">SAMN05877831_101496</name>
</gene>
<evidence type="ECO:0000313" key="4">
    <source>
        <dbReference type="Proteomes" id="UP000219111"/>
    </source>
</evidence>
<feature type="transmembrane region" description="Helical" evidence="1">
    <location>
        <begin position="21"/>
        <end position="44"/>
    </location>
</feature>
<keyword evidence="1" id="KW-0812">Transmembrane</keyword>